<evidence type="ECO:0000256" key="1">
    <source>
        <dbReference type="SAM" id="MobiDB-lite"/>
    </source>
</evidence>
<dbReference type="EMBL" id="AZHF01000007">
    <property type="protein sequence ID" value="OAA72882.1"/>
    <property type="molecule type" value="Genomic_DNA"/>
</dbReference>
<accession>A0A162JRZ4</accession>
<feature type="region of interest" description="Disordered" evidence="1">
    <location>
        <begin position="1"/>
        <end position="109"/>
    </location>
</feature>
<protein>
    <submittedName>
        <fullName evidence="2">Uncharacterized protein</fullName>
    </submittedName>
</protein>
<dbReference type="AlphaFoldDB" id="A0A162JRZ4"/>
<keyword evidence="3" id="KW-1185">Reference proteome</keyword>
<reference evidence="2 3" key="1">
    <citation type="journal article" date="2016" name="Genome Biol. Evol.">
        <title>Divergent and convergent evolution of fungal pathogenicity.</title>
        <authorList>
            <person name="Shang Y."/>
            <person name="Xiao G."/>
            <person name="Zheng P."/>
            <person name="Cen K."/>
            <person name="Zhan S."/>
            <person name="Wang C."/>
        </authorList>
    </citation>
    <scope>NUCLEOTIDE SEQUENCE [LARGE SCALE GENOMIC DNA]</scope>
    <source>
        <strain evidence="2 3">RCEF 1005</strain>
    </source>
</reference>
<evidence type="ECO:0000313" key="3">
    <source>
        <dbReference type="Proteomes" id="UP000076881"/>
    </source>
</evidence>
<organism evidence="2 3">
    <name type="scientific">Akanthomyces lecanii RCEF 1005</name>
    <dbReference type="NCBI Taxonomy" id="1081108"/>
    <lineage>
        <taxon>Eukaryota</taxon>
        <taxon>Fungi</taxon>
        <taxon>Dikarya</taxon>
        <taxon>Ascomycota</taxon>
        <taxon>Pezizomycotina</taxon>
        <taxon>Sordariomycetes</taxon>
        <taxon>Hypocreomycetidae</taxon>
        <taxon>Hypocreales</taxon>
        <taxon>Cordycipitaceae</taxon>
        <taxon>Akanthomyces</taxon>
        <taxon>Cordyceps confragosa</taxon>
    </lineage>
</organism>
<dbReference type="OrthoDB" id="5082783at2759"/>
<evidence type="ECO:0000313" key="2">
    <source>
        <dbReference type="EMBL" id="OAA72882.1"/>
    </source>
</evidence>
<feature type="compositionally biased region" description="Polar residues" evidence="1">
    <location>
        <begin position="58"/>
        <end position="88"/>
    </location>
</feature>
<proteinExistence type="predicted"/>
<name>A0A162JRZ4_CORDF</name>
<dbReference type="Proteomes" id="UP000076881">
    <property type="component" value="Unassembled WGS sequence"/>
</dbReference>
<comment type="caution">
    <text evidence="2">The sequence shown here is derived from an EMBL/GenBank/DDBJ whole genome shotgun (WGS) entry which is preliminary data.</text>
</comment>
<gene>
    <name evidence="2" type="ORF">LEL_08666</name>
</gene>
<sequence length="512" mass="56349">MPYLNRRAVRSLLARSRPSPSPAPTRPTETLTDPVKLEPTISLPSSASAPVGLVETPPSVQSSTRAVIANESTSPVSARSLPASTANNRPSTSTPRESHSSSQTQPLPDTTQREIAAYLEAGIPIPSTVAAAPPVFAPYAAGHVPASDSPPYEFNGLFAVPAASTSPSATPGAPPLYQPHASDAEVFPQLPFTPFHRNAIAARSSGERVEHELPGDDRFPRYPGSRVVNGSLLGGRFERFTVGGRTFFCPVHLMLRYPHWRLLLNLERPPHGWVLSPSIDATIFALVIEALVSASGFDGTEPGLNLVKLILAARQAHDWGMEREVAKLVASFRRYVARRVFYRNPHAPDTHGVMDHNYFVHRSEEIYRAWRVASQAPRALQRCLPPAELVCLYTLAVPRDLWPALTAEFPDEFAALIDFSARIRVVPEEVDYHDWWLRFFRLAGCLDFDWMADVPDALNMFFRGHEEASRELERQRQQAMQATDGDENVVYGRPAVARASADADATDGADDQ</sequence>